<proteinExistence type="predicted"/>
<evidence type="ECO:0000256" key="1">
    <source>
        <dbReference type="ARBA" id="ARBA00004496"/>
    </source>
</evidence>
<keyword evidence="2" id="KW-0963">Cytoplasm</keyword>
<keyword evidence="7" id="KW-1185">Reference proteome</keyword>
<dbReference type="PANTHER" id="PTHR45870">
    <property type="entry name" value="TUBULIN MONOGLYCYLASE TTLL3"/>
    <property type="match status" value="1"/>
</dbReference>
<dbReference type="InterPro" id="IPR051437">
    <property type="entry name" value="TTLL_monoglycylase"/>
</dbReference>
<dbReference type="Pfam" id="PF03133">
    <property type="entry name" value="TTL"/>
    <property type="match status" value="1"/>
</dbReference>
<evidence type="ECO:0000256" key="2">
    <source>
        <dbReference type="ARBA" id="ARBA00022490"/>
    </source>
</evidence>
<name>A0ABP0RA88_9DINO</name>
<dbReference type="SUPFAM" id="SSF56059">
    <property type="entry name" value="Glutathione synthetase ATP-binding domain-like"/>
    <property type="match status" value="1"/>
</dbReference>
<evidence type="ECO:0000313" key="6">
    <source>
        <dbReference type="EMBL" id="CAK9097213.1"/>
    </source>
</evidence>
<dbReference type="PANTHER" id="PTHR45870:SF2">
    <property type="entry name" value="TUBULIN MONOGLYCYLASE TTLL3"/>
    <property type="match status" value="1"/>
</dbReference>
<evidence type="ECO:0000256" key="4">
    <source>
        <dbReference type="ARBA" id="ARBA00022741"/>
    </source>
</evidence>
<comment type="subcellular location">
    <subcellularLocation>
        <location evidence="1">Cytoplasm</location>
    </subcellularLocation>
</comment>
<keyword evidence="4" id="KW-0547">Nucleotide-binding</keyword>
<keyword evidence="5" id="KW-0067">ATP-binding</keyword>
<keyword evidence="3" id="KW-0436">Ligase</keyword>
<dbReference type="Gene3D" id="3.30.470.20">
    <property type="entry name" value="ATP-grasp fold, B domain"/>
    <property type="match status" value="1"/>
</dbReference>
<protein>
    <submittedName>
        <fullName evidence="6">Uncharacterized protein</fullName>
    </submittedName>
</protein>
<dbReference type="EMBL" id="CAXAMN010025695">
    <property type="protein sequence ID" value="CAK9097213.1"/>
    <property type="molecule type" value="Genomic_DNA"/>
</dbReference>
<sequence>MAAWAMAGMKAQPLTPRHVAPCSAAGRVRWRWQSFLVVLSWKSTLQRSTDRRGGSSRRSFRPRARLEALPPTGLQLIAARRGAPAGSVQDLHRKHLLALVARQDELSVEYLPRSYLLPPDRGPTMSEWESFQRDFTLCDCLACLKTCCETARKSPDLEGATWKLQEASYHALESLKSFNLPGLVQSVEAIETIEDAEALVKAFEEAMPSLQPKILRRNWWLLKPVDGAVGKGIGLLGGLGSNMPQIAPEMFKGRASDGYILQKYVEMPHLLDPSLLQEAEQAELAWQPTTSSAAAPRVVREGTPPAMFKYNLRHWVLINWTGSDPPVWFYEHGYIELCTTPFTESLEVGSHIANLSQQGKPTLSAPCKRMWSTSTLSRYLEAVTGKDLWTTQILPEIKQVVARIVAAACPLRTGTEDGVEEKKQRHPWRRFGFDFALDEHFKVWLIEVNHRPGMKCAKGWQGDAKRRLLAQFYPDEQLLCGPNYGMSGDTWDPIGAFQRLPQQ</sequence>
<dbReference type="InterPro" id="IPR004344">
    <property type="entry name" value="TTL/TTLL_fam"/>
</dbReference>
<evidence type="ECO:0000256" key="3">
    <source>
        <dbReference type="ARBA" id="ARBA00022598"/>
    </source>
</evidence>
<comment type="caution">
    <text evidence="6">The sequence shown here is derived from an EMBL/GenBank/DDBJ whole genome shotgun (WGS) entry which is preliminary data.</text>
</comment>
<reference evidence="6 7" key="1">
    <citation type="submission" date="2024-02" db="EMBL/GenBank/DDBJ databases">
        <authorList>
            <person name="Chen Y."/>
            <person name="Shah S."/>
            <person name="Dougan E. K."/>
            <person name="Thang M."/>
            <person name="Chan C."/>
        </authorList>
    </citation>
    <scope>NUCLEOTIDE SEQUENCE [LARGE SCALE GENOMIC DNA]</scope>
</reference>
<gene>
    <name evidence="6" type="ORF">CCMP2556_LOCUS46174</name>
</gene>
<dbReference type="Proteomes" id="UP001642484">
    <property type="component" value="Unassembled WGS sequence"/>
</dbReference>
<evidence type="ECO:0000313" key="7">
    <source>
        <dbReference type="Proteomes" id="UP001642484"/>
    </source>
</evidence>
<accession>A0ABP0RA88</accession>
<evidence type="ECO:0000256" key="5">
    <source>
        <dbReference type="ARBA" id="ARBA00022840"/>
    </source>
</evidence>
<organism evidence="6 7">
    <name type="scientific">Durusdinium trenchii</name>
    <dbReference type="NCBI Taxonomy" id="1381693"/>
    <lineage>
        <taxon>Eukaryota</taxon>
        <taxon>Sar</taxon>
        <taxon>Alveolata</taxon>
        <taxon>Dinophyceae</taxon>
        <taxon>Suessiales</taxon>
        <taxon>Symbiodiniaceae</taxon>
        <taxon>Durusdinium</taxon>
    </lineage>
</organism>